<dbReference type="EMBL" id="CP053189">
    <property type="protein sequence ID" value="QJS14513.1"/>
    <property type="molecule type" value="Genomic_DNA"/>
</dbReference>
<keyword evidence="2" id="KW-0732">Signal</keyword>
<dbReference type="Pfam" id="PF25976">
    <property type="entry name" value="LpqB_N"/>
    <property type="match status" value="1"/>
</dbReference>
<keyword evidence="1" id="KW-1003">Cell membrane</keyword>
<dbReference type="Gene3D" id="2.130.10.10">
    <property type="entry name" value="YVTN repeat-like/Quinoprotein amine dehydrogenase"/>
    <property type="match status" value="1"/>
</dbReference>
<dbReference type="InterPro" id="IPR059026">
    <property type="entry name" value="LpqB_N"/>
</dbReference>
<dbReference type="SMART" id="SM00909">
    <property type="entry name" value="Germane"/>
    <property type="match status" value="1"/>
</dbReference>
<evidence type="ECO:0000256" key="1">
    <source>
        <dbReference type="ARBA" id="ARBA00022475"/>
    </source>
</evidence>
<dbReference type="SUPFAM" id="SSF63829">
    <property type="entry name" value="Calcium-dependent phosphotriesterase"/>
    <property type="match status" value="1"/>
</dbReference>
<evidence type="ECO:0000256" key="4">
    <source>
        <dbReference type="ARBA" id="ARBA00023139"/>
    </source>
</evidence>
<evidence type="ECO:0000313" key="9">
    <source>
        <dbReference type="Proteomes" id="UP000502641"/>
    </source>
</evidence>
<dbReference type="InterPro" id="IPR015943">
    <property type="entry name" value="WD40/YVTN_repeat-like_dom_sf"/>
</dbReference>
<proteinExistence type="inferred from homology"/>
<evidence type="ECO:0000256" key="2">
    <source>
        <dbReference type="ARBA" id="ARBA00022729"/>
    </source>
</evidence>
<protein>
    <recommendedName>
        <fullName evidence="6">Lipoprotein LpqB</fullName>
    </recommendedName>
</protein>
<dbReference type="KEGG" id="sarg:HKX69_20840"/>
<reference evidence="8 9" key="1">
    <citation type="submission" date="2020-05" db="EMBL/GenBank/DDBJ databases">
        <authorList>
            <person name="Li K."/>
        </authorList>
    </citation>
    <scope>NUCLEOTIDE SEQUENCE [LARGE SCALE GENOMIC DNA]</scope>
    <source>
        <strain evidence="9">jing01</strain>
    </source>
</reference>
<name>A0A6M4PWS2_9ACTN</name>
<dbReference type="Pfam" id="PF10647">
    <property type="entry name" value="Gmad1"/>
    <property type="match status" value="1"/>
</dbReference>
<evidence type="ECO:0000256" key="6">
    <source>
        <dbReference type="HAMAP-Rule" id="MF_01373"/>
    </source>
</evidence>
<comment type="subcellular location">
    <subcellularLocation>
        <location evidence="6">Cell membrane</location>
        <topology evidence="6">Lipid-anchor</topology>
    </subcellularLocation>
</comment>
<dbReference type="HAMAP" id="MF_01373">
    <property type="entry name" value="LpqB_lipoprot"/>
    <property type="match status" value="1"/>
</dbReference>
<dbReference type="Pfam" id="PF10646">
    <property type="entry name" value="Germane"/>
    <property type="match status" value="1"/>
</dbReference>
<dbReference type="AlphaFoldDB" id="A0A6M4PWS2"/>
<dbReference type="InterPro" id="IPR023959">
    <property type="entry name" value="LpqB"/>
</dbReference>
<dbReference type="GO" id="GO:0005886">
    <property type="term" value="C:plasma membrane"/>
    <property type="evidence" value="ECO:0007669"/>
    <property type="project" value="UniProtKB-SubCell"/>
</dbReference>
<evidence type="ECO:0000313" key="8">
    <source>
        <dbReference type="EMBL" id="QJS14513.1"/>
    </source>
</evidence>
<dbReference type="Proteomes" id="UP000502641">
    <property type="component" value="Chromosome"/>
</dbReference>
<dbReference type="InterPro" id="IPR019606">
    <property type="entry name" value="GerMN"/>
</dbReference>
<sequence>MAYAALGAVLLAGCASMPDSGDLRDVESTPRQDTGVRVFAMPPADGAGPGEIMQGFLEALTSDDPGYDTARKYLTAEAARTWRPERSTTVLANGPTIETDCRPGGREETNSVTCVLAGSQVATVDAQQAYQPADGTYRKKLHLTKDPKSGQWRIDGLPDGVVMGKSDFQRNYTSVGKYYFASDASVGASGQPAAVADPVFVRSKVDAMTELVRSLLKGPTTWLRPVVRSSFPTGTGLQKGVSGLAPDDQNKVTVPLNLKPSRVTPGKCTEMATQMLFTLRNLAPTLDSVELRGTGDDRLCEVNGERAKSVAWHGSSKRPDFLYFLDGKHRMVRMQTGSTGTASAPVPGPLGEAGRGLQSVAVSRDEQTAAGIADEGRTLYVTSLASGGSLGAPLMTSAGTTPDHRLATPSWDARGDLWVADRDPHRPRLFVLEQGAEKPAPVAVPDLSGRIEDVRVAADGARIALVVEKDGKQSLLIGRIQRDDGTGQGISVDGLRSAAPDLEQVSAISWAGDSRLLVVGQEQGGVQQMRYVQVDGSTLDGPAPGALTSVKAVAASEDDRVPLVAYSEDGIVRLPAGAQWQKVDKDGSAPVYPG</sequence>
<evidence type="ECO:0000259" key="7">
    <source>
        <dbReference type="SMART" id="SM00909"/>
    </source>
</evidence>
<feature type="domain" description="GerMN" evidence="7">
    <location>
        <begin position="208"/>
        <end position="304"/>
    </location>
</feature>
<comment type="similarity">
    <text evidence="6">Belongs to the LpqB lipoprotein family.</text>
</comment>
<keyword evidence="3" id="KW-0472">Membrane</keyword>
<organism evidence="8 9">
    <name type="scientific">Streptomyces argyrophylli</name>
    <dbReference type="NCBI Taxonomy" id="2726118"/>
    <lineage>
        <taxon>Bacteria</taxon>
        <taxon>Bacillati</taxon>
        <taxon>Actinomycetota</taxon>
        <taxon>Actinomycetes</taxon>
        <taxon>Kitasatosporales</taxon>
        <taxon>Streptomycetaceae</taxon>
        <taxon>Streptomyces</taxon>
    </lineage>
</organism>
<accession>A0A6M4PWS2</accession>
<keyword evidence="9" id="KW-1185">Reference proteome</keyword>
<evidence type="ECO:0000256" key="3">
    <source>
        <dbReference type="ARBA" id="ARBA00023136"/>
    </source>
</evidence>
<dbReference type="InterPro" id="IPR018910">
    <property type="entry name" value="LpqB_C"/>
</dbReference>
<keyword evidence="4" id="KW-0564">Palmitate</keyword>
<gene>
    <name evidence="6" type="primary">lpqB</name>
    <name evidence="8" type="ORF">HKX69_20840</name>
</gene>
<keyword evidence="5" id="KW-0449">Lipoprotein</keyword>
<evidence type="ECO:0000256" key="5">
    <source>
        <dbReference type="ARBA" id="ARBA00023288"/>
    </source>
</evidence>